<keyword evidence="4" id="KW-1185">Reference proteome</keyword>
<reference evidence="4" key="1">
    <citation type="journal article" date="2019" name="Int. J. Syst. Evol. Microbiol.">
        <title>The Global Catalogue of Microorganisms (GCM) 10K type strain sequencing project: providing services to taxonomists for standard genome sequencing and annotation.</title>
        <authorList>
            <consortium name="The Broad Institute Genomics Platform"/>
            <consortium name="The Broad Institute Genome Sequencing Center for Infectious Disease"/>
            <person name="Wu L."/>
            <person name="Ma J."/>
        </authorList>
    </citation>
    <scope>NUCLEOTIDE SEQUENCE [LARGE SCALE GENOMIC DNA]</scope>
    <source>
        <strain evidence="4">ZS-22-S1</strain>
    </source>
</reference>
<dbReference type="InterPro" id="IPR005543">
    <property type="entry name" value="PASTA_dom"/>
</dbReference>
<dbReference type="EMBL" id="JBHSIS010000005">
    <property type="protein sequence ID" value="MFC4853983.1"/>
    <property type="molecule type" value="Genomic_DNA"/>
</dbReference>
<evidence type="ECO:0000313" key="3">
    <source>
        <dbReference type="EMBL" id="MFC4853983.1"/>
    </source>
</evidence>
<feature type="region of interest" description="Disordered" evidence="1">
    <location>
        <begin position="223"/>
        <end position="261"/>
    </location>
</feature>
<accession>A0ABV9RZF7</accession>
<dbReference type="CDD" id="cd06577">
    <property type="entry name" value="PASTA_pknB"/>
    <property type="match status" value="1"/>
</dbReference>
<evidence type="ECO:0000256" key="1">
    <source>
        <dbReference type="SAM" id="MobiDB-lite"/>
    </source>
</evidence>
<gene>
    <name evidence="3" type="ORF">ACFPCV_10760</name>
</gene>
<dbReference type="PROSITE" id="PS51178">
    <property type="entry name" value="PASTA"/>
    <property type="match status" value="1"/>
</dbReference>
<name>A0ABV9RZF7_9PSEU</name>
<dbReference type="Proteomes" id="UP001595859">
    <property type="component" value="Unassembled WGS sequence"/>
</dbReference>
<feature type="domain" description="PASTA" evidence="2">
    <location>
        <begin position="77"/>
        <end position="146"/>
    </location>
</feature>
<feature type="region of interest" description="Disordered" evidence="1">
    <location>
        <begin position="42"/>
        <end position="67"/>
    </location>
</feature>
<evidence type="ECO:0000313" key="4">
    <source>
        <dbReference type="Proteomes" id="UP001595859"/>
    </source>
</evidence>
<dbReference type="RefSeq" id="WP_378055944.1">
    <property type="nucleotide sequence ID" value="NZ_JBHSIS010000005.1"/>
</dbReference>
<feature type="compositionally biased region" description="Low complexity" evidence="1">
    <location>
        <begin position="232"/>
        <end position="250"/>
    </location>
</feature>
<dbReference type="Gene3D" id="3.30.10.20">
    <property type="match status" value="2"/>
</dbReference>
<protein>
    <recommendedName>
        <fullName evidence="2">PASTA domain-containing protein</fullName>
    </recommendedName>
</protein>
<proteinExistence type="predicted"/>
<evidence type="ECO:0000259" key="2">
    <source>
        <dbReference type="PROSITE" id="PS51178"/>
    </source>
</evidence>
<comment type="caution">
    <text evidence="3">The sequence shown here is derived from an EMBL/GenBank/DDBJ whole genome shotgun (WGS) entry which is preliminary data.</text>
</comment>
<organism evidence="3 4">
    <name type="scientific">Actinophytocola glycyrrhizae</name>
    <dbReference type="NCBI Taxonomy" id="2044873"/>
    <lineage>
        <taxon>Bacteria</taxon>
        <taxon>Bacillati</taxon>
        <taxon>Actinomycetota</taxon>
        <taxon>Actinomycetes</taxon>
        <taxon>Pseudonocardiales</taxon>
        <taxon>Pseudonocardiaceae</taxon>
    </lineage>
</organism>
<sequence length="261" mass="27303">MPKVSRVVVRQYGPTAVPDVVGQYRAAACDLIEGAKLVCVPRPREDTPQDLDVVKQQTPGNGEEASTGDEVVVGYHDKALLADYSNQAGTTACGALTQTYPTVRCQVVEGATEQVTGKPPGVVYEQQPPPGGTVRSGDVVALTVAKGSLYRVPNVVGMSPEAACAAVAPLTCDPQADLVHRDYLVHAQEPPPDTPVDGGAVVIHYPTHRAVVLSLYKADNGAPVPPAAEGFPGRSLRPLGGRPRLGLRGPDVAARRDLPAL</sequence>